<dbReference type="GO" id="GO:0006189">
    <property type="term" value="P:'de novo' IMP biosynthetic process"/>
    <property type="evidence" value="ECO:0007669"/>
    <property type="project" value="TreeGrafter"/>
</dbReference>
<dbReference type="SMART" id="SM00798">
    <property type="entry name" value="AICARFT_IMPCHas"/>
    <property type="match status" value="1"/>
</dbReference>
<dbReference type="FunFam" id="3.40.140.20:FF:000003">
    <property type="entry name" value="Bifunctional purine biosynthesis protein"/>
    <property type="match status" value="1"/>
</dbReference>
<dbReference type="InterPro" id="IPR024051">
    <property type="entry name" value="AICAR_Tfase_dup_dom_sf"/>
</dbReference>
<dbReference type="RefSeq" id="WP_013469100.1">
    <property type="nucleotide sequence ID" value="NC_014810.2"/>
</dbReference>
<dbReference type="GO" id="GO:0004643">
    <property type="term" value="F:phosphoribosylaminoimidazolecarboxamide formyltransferase activity"/>
    <property type="evidence" value="ECO:0007669"/>
    <property type="project" value="InterPro"/>
</dbReference>
<dbReference type="InterPro" id="IPR002695">
    <property type="entry name" value="PurH-like"/>
</dbReference>
<gene>
    <name evidence="1" type="ordered locus">Hfelis_06470</name>
</gene>
<dbReference type="PANTHER" id="PTHR11692:SF0">
    <property type="entry name" value="BIFUNCTIONAL PURINE BIOSYNTHESIS PROTEIN ATIC"/>
    <property type="match status" value="1"/>
</dbReference>
<reference evidence="1 2" key="1">
    <citation type="journal article" date="2011" name="Genome Biol. Evol.">
        <title>Comparative whole genome sequence analysis of the carcinogenic bacterial model pathogen Helicobacter felis.</title>
        <authorList>
            <person name="Arnold I.C."/>
            <person name="Zigova Z."/>
            <person name="Holden M."/>
            <person name="Lawley T.D."/>
            <person name="Rad R."/>
            <person name="Dougan G."/>
            <person name="Falkow S."/>
            <person name="Bentley S.D."/>
            <person name="Muller A."/>
        </authorList>
    </citation>
    <scope>NUCLEOTIDE SEQUENCE [LARGE SCALE GENOMIC DNA]</scope>
    <source>
        <strain evidence="2">ATCC 49179 / CCUG 28539 / NCTC 12436 / CS1</strain>
    </source>
</reference>
<dbReference type="AlphaFoldDB" id="E7AAR0"/>
<dbReference type="Proteomes" id="UP000007934">
    <property type="component" value="Chromosome"/>
</dbReference>
<evidence type="ECO:0000313" key="2">
    <source>
        <dbReference type="Proteomes" id="UP000007934"/>
    </source>
</evidence>
<dbReference type="SUPFAM" id="SSF53927">
    <property type="entry name" value="Cytidine deaminase-like"/>
    <property type="match status" value="1"/>
</dbReference>
<protein>
    <submittedName>
        <fullName evidence="1">Purine biosynthesis protein (5-aminoimidazole-4-carboxamide ribonucleotide formyltransferase)</fullName>
    </submittedName>
</protein>
<dbReference type="GO" id="GO:0005829">
    <property type="term" value="C:cytosol"/>
    <property type="evidence" value="ECO:0007669"/>
    <property type="project" value="TreeGrafter"/>
</dbReference>
<dbReference type="eggNOG" id="COG0138">
    <property type="taxonomic scope" value="Bacteria"/>
</dbReference>
<dbReference type="PANTHER" id="PTHR11692">
    <property type="entry name" value="BIFUNCTIONAL PURINE BIOSYNTHESIS PROTEIN PURH"/>
    <property type="match status" value="1"/>
</dbReference>
<proteinExistence type="predicted"/>
<dbReference type="EMBL" id="FQ670179">
    <property type="protein sequence ID" value="CBY82731.1"/>
    <property type="molecule type" value="Genomic_DNA"/>
</dbReference>
<dbReference type="OrthoDB" id="9802065at2"/>
<evidence type="ECO:0000313" key="1">
    <source>
        <dbReference type="EMBL" id="CBY82731.1"/>
    </source>
</evidence>
<name>E7AAR0_HELFC</name>
<dbReference type="GeneID" id="36133575"/>
<dbReference type="InterPro" id="IPR016193">
    <property type="entry name" value="Cytidine_deaminase-like"/>
</dbReference>
<dbReference type="KEGG" id="hfe:HFELIS_06470"/>
<organism evidence="1 2">
    <name type="scientific">Helicobacter felis (strain ATCC 49179 / CCUG 28539 / NCTC 12436 / CS1)</name>
    <dbReference type="NCBI Taxonomy" id="936155"/>
    <lineage>
        <taxon>Bacteria</taxon>
        <taxon>Pseudomonadati</taxon>
        <taxon>Campylobacterota</taxon>
        <taxon>Epsilonproteobacteria</taxon>
        <taxon>Campylobacterales</taxon>
        <taxon>Helicobacteraceae</taxon>
        <taxon>Helicobacter</taxon>
    </lineage>
</organism>
<keyword evidence="2" id="KW-1185">Reference proteome</keyword>
<dbReference type="NCBIfam" id="NF005492">
    <property type="entry name" value="PRK07106.1"/>
    <property type="match status" value="1"/>
</dbReference>
<dbReference type="Pfam" id="PF01808">
    <property type="entry name" value="AICARFT_IMPCHas"/>
    <property type="match status" value="1"/>
</dbReference>
<dbReference type="Gene3D" id="1.10.287.440">
    <property type="match status" value="1"/>
</dbReference>
<dbReference type="HOGENOM" id="CLU_016316_3_0_7"/>
<dbReference type="STRING" id="936155.HFELIS_06470"/>
<accession>E7AAR0</accession>
<dbReference type="Gene3D" id="3.40.140.20">
    <property type="match status" value="2"/>
</dbReference>
<sequence length="385" mass="42402">MSLSLKYGFNPHQAQAKILSSNLPFAILNGTPSYINFLDALNAYQLVKELQEASKRPAATSFKHLSPTSAALAQPLEKQRLQAYFLENLAECQDSPIASAYARARGADRMSSFGDFVALSDLCDVACAKLLAQEVSDGIIAPAFAPEALEILKRKKGGQYVILQIDPNYTPPELERRDVFGITFEQQRNSLTITPDLLKDIPTHNKTLPKQAQEDLILALITLKYTQSNSICLAYKGQVIGVGAGQQSRIHCTKIAADKADLWHLRVHPKVLDLPFIEGLNRPTKDNLIYAYLTHGLSDEDLSLLKRPVPPLSAQEKADYLGRVSGVSLGSDAFFPFSDSILRAHKSGVRYIAQSGGSKQDLQVIQACNGLDMVMAFTHVRLFHH</sequence>
<dbReference type="InterPro" id="IPR024050">
    <property type="entry name" value="AICAR_Tfase_insert_dom_sf"/>
</dbReference>
<dbReference type="GO" id="GO:0003937">
    <property type="term" value="F:IMP cyclohydrolase activity"/>
    <property type="evidence" value="ECO:0007669"/>
    <property type="project" value="InterPro"/>
</dbReference>